<reference evidence="3 4" key="1">
    <citation type="submission" date="2017-01" db="EMBL/GenBank/DDBJ databases">
        <authorList>
            <person name="Mah S.A."/>
            <person name="Swanson W.J."/>
            <person name="Moy G.W."/>
            <person name="Vacquier V.D."/>
        </authorList>
    </citation>
    <scope>NUCLEOTIDE SEQUENCE [LARGE SCALE GENOMIC DNA]</scope>
    <source>
        <strain evidence="3 4">GSMNP</strain>
    </source>
</reference>
<dbReference type="InterPro" id="IPR019446">
    <property type="entry name" value="BMT5-like"/>
</dbReference>
<dbReference type="GO" id="GO:0070475">
    <property type="term" value="P:rRNA base methylation"/>
    <property type="evidence" value="ECO:0007669"/>
    <property type="project" value="InterPro"/>
</dbReference>
<feature type="region of interest" description="Disordered" evidence="1">
    <location>
        <begin position="177"/>
        <end position="241"/>
    </location>
</feature>
<organism evidence="3 4">
    <name type="scientific">Smittium culicis</name>
    <dbReference type="NCBI Taxonomy" id="133412"/>
    <lineage>
        <taxon>Eukaryota</taxon>
        <taxon>Fungi</taxon>
        <taxon>Fungi incertae sedis</taxon>
        <taxon>Zoopagomycota</taxon>
        <taxon>Kickxellomycotina</taxon>
        <taxon>Harpellomycetes</taxon>
        <taxon>Harpellales</taxon>
        <taxon>Legeriomycetaceae</taxon>
        <taxon>Smittium</taxon>
    </lineage>
</organism>
<dbReference type="AlphaFoldDB" id="A0A1R1X573"/>
<keyword evidence="4" id="KW-1185">Reference proteome</keyword>
<dbReference type="PANTHER" id="PTHR11538:SF26">
    <property type="entry name" value="FERREDOXIN-FOLD ANTICODON-BINDING DOMAIN-CONTAINING PROTEIN 1"/>
    <property type="match status" value="1"/>
</dbReference>
<dbReference type="OrthoDB" id="273345at2759"/>
<name>A0A1R1X573_9FUNG</name>
<evidence type="ECO:0000313" key="3">
    <source>
        <dbReference type="EMBL" id="OMJ09727.1"/>
    </source>
</evidence>
<dbReference type="GO" id="GO:0070042">
    <property type="term" value="F:rRNA (uridine-N3-)-methyltransferase activity"/>
    <property type="evidence" value="ECO:0007669"/>
    <property type="project" value="InterPro"/>
</dbReference>
<dbReference type="Proteomes" id="UP000187283">
    <property type="component" value="Unassembled WGS sequence"/>
</dbReference>
<dbReference type="GO" id="GO:0005737">
    <property type="term" value="C:cytoplasm"/>
    <property type="evidence" value="ECO:0007669"/>
    <property type="project" value="TreeGrafter"/>
</dbReference>
<feature type="domain" description="25S rRNA (uridine-N(3))-methyltransferase BMT5-like" evidence="2">
    <location>
        <begin position="59"/>
        <end position="294"/>
    </location>
</feature>
<gene>
    <name evidence="3" type="ORF">AYI70_g10760</name>
</gene>
<evidence type="ECO:0000313" key="4">
    <source>
        <dbReference type="Proteomes" id="UP000187283"/>
    </source>
</evidence>
<keyword evidence="3" id="KW-0489">Methyltransferase</keyword>
<dbReference type="PANTHER" id="PTHR11538">
    <property type="entry name" value="PHENYLALANYL-TRNA SYNTHETASE"/>
    <property type="match status" value="1"/>
</dbReference>
<evidence type="ECO:0000256" key="1">
    <source>
        <dbReference type="SAM" id="MobiDB-lite"/>
    </source>
</evidence>
<feature type="compositionally biased region" description="Acidic residues" evidence="1">
    <location>
        <begin position="221"/>
        <end position="231"/>
    </location>
</feature>
<comment type="caution">
    <text evidence="3">The sequence shown here is derived from an EMBL/GenBank/DDBJ whole genome shotgun (WGS) entry which is preliminary data.</text>
</comment>
<protein>
    <submittedName>
        <fullName evidence="3">25S rRNA-methyltransferase</fullName>
    </submittedName>
</protein>
<dbReference type="EMBL" id="LSSN01005340">
    <property type="protein sequence ID" value="OMJ09727.1"/>
    <property type="molecule type" value="Genomic_DNA"/>
</dbReference>
<accession>A0A1R1X573</accession>
<proteinExistence type="predicted"/>
<sequence length="328" mass="37118">MAKTKKTTLKDRLKQHLIKYDKIKKIEKTANKIQEAAKAKKHIQNHNKIQLYSTQDKILLIGEGNFSFAKSLAEKLGTGKNILATCLDSEKDLFTKYEDCQDIISRFKELGGTVMFSIDCAKLLKTKAIKNQKFTKIVFNFPHAGAGIADKDRNVRINQELLLSFFNEASGLLTNDNTPKKITKKKKNLQKNIKKRSKQYEESDSEVETEVKSSENPGLLDFDENGDDLGYEDSKPQTNQINTNVDGEIHVTLKSGEPYDSWNIRSIAKKSGKIAIKTTVKFDVAEYPGYEHRRTLGFKTGLSVGENSEVVNKSPKTFVFVRKESLRS</sequence>
<keyword evidence="3" id="KW-0808">Transferase</keyword>
<feature type="compositionally biased region" description="Basic residues" evidence="1">
    <location>
        <begin position="181"/>
        <end position="197"/>
    </location>
</feature>
<evidence type="ECO:0000259" key="2">
    <source>
        <dbReference type="Pfam" id="PF10354"/>
    </source>
</evidence>
<dbReference type="Pfam" id="PF10354">
    <property type="entry name" value="BMT5-like"/>
    <property type="match status" value="1"/>
</dbReference>
<dbReference type="STRING" id="133412.A0A1R1X573"/>